<keyword evidence="7" id="KW-0869">Chloride channel</keyword>
<dbReference type="InterPro" id="IPR050368">
    <property type="entry name" value="ClC-type_chloride_channel"/>
</dbReference>
<dbReference type="PANTHER" id="PTHR43427:SF6">
    <property type="entry name" value="CHLORIDE CHANNEL PROTEIN CLC-E"/>
    <property type="match status" value="1"/>
</dbReference>
<evidence type="ECO:0000313" key="12">
    <source>
        <dbReference type="Proteomes" id="UP001157439"/>
    </source>
</evidence>
<evidence type="ECO:0000256" key="1">
    <source>
        <dbReference type="ARBA" id="ARBA00004141"/>
    </source>
</evidence>
<evidence type="ECO:0000256" key="4">
    <source>
        <dbReference type="ARBA" id="ARBA00022989"/>
    </source>
</evidence>
<dbReference type="GO" id="GO:0034707">
    <property type="term" value="C:chloride channel complex"/>
    <property type="evidence" value="ECO:0007669"/>
    <property type="project" value="UniProtKB-KW"/>
</dbReference>
<dbReference type="PRINTS" id="PR00762">
    <property type="entry name" value="CLCHANNEL"/>
</dbReference>
<dbReference type="Pfam" id="PF00654">
    <property type="entry name" value="Voltage_CLC"/>
    <property type="match status" value="1"/>
</dbReference>
<dbReference type="SUPFAM" id="SSF81340">
    <property type="entry name" value="Clc chloride channel"/>
    <property type="match status" value="1"/>
</dbReference>
<reference evidence="11 12" key="1">
    <citation type="journal article" date="2014" name="Int. J. Syst. Evol. Microbiol.">
        <title>Complete genome sequence of Corynebacterium casei LMG S-19264T (=DSM 44701T), isolated from a smear-ripened cheese.</title>
        <authorList>
            <consortium name="US DOE Joint Genome Institute (JGI-PGF)"/>
            <person name="Walter F."/>
            <person name="Albersmeier A."/>
            <person name="Kalinowski J."/>
            <person name="Ruckert C."/>
        </authorList>
    </citation>
    <scope>NUCLEOTIDE SEQUENCE [LARGE SCALE GENOMIC DNA]</scope>
    <source>
        <strain evidence="11 12">NBRC 112785</strain>
    </source>
</reference>
<evidence type="ECO:0000256" key="10">
    <source>
        <dbReference type="SAM" id="Phobius"/>
    </source>
</evidence>
<evidence type="ECO:0000256" key="6">
    <source>
        <dbReference type="ARBA" id="ARBA00023136"/>
    </source>
</evidence>
<feature type="transmembrane region" description="Helical" evidence="10">
    <location>
        <begin position="355"/>
        <end position="382"/>
    </location>
</feature>
<dbReference type="GO" id="GO:0005254">
    <property type="term" value="F:chloride channel activity"/>
    <property type="evidence" value="ECO:0007669"/>
    <property type="project" value="UniProtKB-KW"/>
</dbReference>
<feature type="transmembrane region" description="Helical" evidence="10">
    <location>
        <begin position="389"/>
        <end position="410"/>
    </location>
</feature>
<keyword evidence="12" id="KW-1185">Reference proteome</keyword>
<dbReference type="EMBL" id="BSPO01000002">
    <property type="protein sequence ID" value="GLS83130.1"/>
    <property type="molecule type" value="Genomic_DNA"/>
</dbReference>
<evidence type="ECO:0000256" key="5">
    <source>
        <dbReference type="ARBA" id="ARBA00023065"/>
    </source>
</evidence>
<dbReference type="RefSeq" id="WP_408634185.1">
    <property type="nucleotide sequence ID" value="NZ_BSPO01000002.1"/>
</dbReference>
<feature type="transmembrane region" description="Helical" evidence="10">
    <location>
        <begin position="20"/>
        <end position="38"/>
    </location>
</feature>
<evidence type="ECO:0000256" key="8">
    <source>
        <dbReference type="ARBA" id="ARBA00023214"/>
    </source>
</evidence>
<feature type="transmembrane region" description="Helical" evidence="10">
    <location>
        <begin position="58"/>
        <end position="77"/>
    </location>
</feature>
<dbReference type="InterPro" id="IPR001807">
    <property type="entry name" value="ClC"/>
</dbReference>
<dbReference type="Gene3D" id="1.10.3080.10">
    <property type="entry name" value="Clc chloride channel"/>
    <property type="match status" value="1"/>
</dbReference>
<feature type="transmembrane region" description="Helical" evidence="10">
    <location>
        <begin position="190"/>
        <end position="209"/>
    </location>
</feature>
<keyword evidence="8" id="KW-0868">Chloride</keyword>
<dbReference type="AlphaFoldDB" id="A0AA37TPG0"/>
<evidence type="ECO:0000256" key="2">
    <source>
        <dbReference type="ARBA" id="ARBA00022448"/>
    </source>
</evidence>
<comment type="subcellular location">
    <subcellularLocation>
        <location evidence="1">Membrane</location>
        <topology evidence="1">Multi-pass membrane protein</topology>
    </subcellularLocation>
</comment>
<keyword evidence="4 10" id="KW-1133">Transmembrane helix</keyword>
<feature type="transmembrane region" description="Helical" evidence="10">
    <location>
        <begin position="299"/>
        <end position="322"/>
    </location>
</feature>
<keyword evidence="3 10" id="KW-0812">Transmembrane</keyword>
<evidence type="ECO:0000256" key="7">
    <source>
        <dbReference type="ARBA" id="ARBA00023173"/>
    </source>
</evidence>
<accession>A0AA37TPG0</accession>
<keyword evidence="5" id="KW-0406">Ion transport</keyword>
<name>A0AA37TPG0_9GAMM</name>
<evidence type="ECO:0000256" key="3">
    <source>
        <dbReference type="ARBA" id="ARBA00022692"/>
    </source>
</evidence>
<evidence type="ECO:0000313" key="11">
    <source>
        <dbReference type="EMBL" id="GLS83130.1"/>
    </source>
</evidence>
<gene>
    <name evidence="11" type="ORF">GCM10007894_11070</name>
</gene>
<dbReference type="CDD" id="cd00400">
    <property type="entry name" value="Voltage_gated_ClC"/>
    <property type="match status" value="1"/>
</dbReference>
<keyword evidence="6 10" id="KW-0472">Membrane</keyword>
<proteinExistence type="predicted"/>
<evidence type="ECO:0000256" key="9">
    <source>
        <dbReference type="ARBA" id="ARBA00023303"/>
    </source>
</evidence>
<comment type="caution">
    <text evidence="11">The sequence shown here is derived from an EMBL/GenBank/DDBJ whole genome shotgun (WGS) entry which is preliminary data.</text>
</comment>
<organism evidence="11 12">
    <name type="scientific">Paraferrimonas haliotis</name>
    <dbReference type="NCBI Taxonomy" id="2013866"/>
    <lineage>
        <taxon>Bacteria</taxon>
        <taxon>Pseudomonadati</taxon>
        <taxon>Pseudomonadota</taxon>
        <taxon>Gammaproteobacteria</taxon>
        <taxon>Alteromonadales</taxon>
        <taxon>Ferrimonadaceae</taxon>
        <taxon>Paraferrimonas</taxon>
    </lineage>
</organism>
<feature type="transmembrane region" description="Helical" evidence="10">
    <location>
        <begin position="154"/>
        <end position="183"/>
    </location>
</feature>
<feature type="transmembrane region" description="Helical" evidence="10">
    <location>
        <begin position="261"/>
        <end position="279"/>
    </location>
</feature>
<protein>
    <submittedName>
        <fullName evidence="11">Chloride channel protein</fullName>
    </submittedName>
</protein>
<feature type="transmembrane region" description="Helical" evidence="10">
    <location>
        <begin position="329"/>
        <end position="349"/>
    </location>
</feature>
<keyword evidence="2" id="KW-0813">Transport</keyword>
<dbReference type="InterPro" id="IPR014743">
    <property type="entry name" value="Cl-channel_core"/>
</dbReference>
<dbReference type="PANTHER" id="PTHR43427">
    <property type="entry name" value="CHLORIDE CHANNEL PROTEIN CLC-E"/>
    <property type="match status" value="1"/>
</dbReference>
<keyword evidence="9" id="KW-0407">Ion channel</keyword>
<dbReference type="Proteomes" id="UP001157439">
    <property type="component" value="Unassembled WGS sequence"/>
</dbReference>
<sequence>MEKLRDTLAQANTSIQLNALALVFAVICSIVIIVFRLAVELIQGLLAISDADYSVLGVDWRVLLPVIGALLIWLIIYRTQPNNRRMGIAYVLHRIKLFSGHIPTQTLTGQFVHALIALVCGFSVGREGPSIHLGATTASTLSQQLRLPDNAMRILASSGVAAGIAATFNTPLAAVIFVFEVILREYRMQYLFPIIIAAICGALASHLAFGNVHEFDSIAVLALPISQYPILIFAGVLFGVLAAAFNYSLVTVTRQSAPWPLGVRMVLAGVITALVGFAFPQALGTGESAILLAVSDSPAIILLCLVLIAKVIATVAAIGLGIPGGLIGPMYGIGALLGAIVAWISASIWPEVGPYVGLYTVIGMSVMFSVGLGAPLAALVALVELTGDVSVILPAMFVTIPAFLICYQGFGVRSILLQQLDISGLDYRSPPMEQALQKYGVRQIMDRRLVIVQHDRELLLEVLKRAQGRSVLLRQPDDSIHMIELQMQSFDNEESLKMHAIEGLPDTASLDKAYQILAPQGSGEVYIHDQNGHPVGVISWSHLTQLLKQKVM</sequence>
<feature type="transmembrane region" description="Helical" evidence="10">
    <location>
        <begin position="229"/>
        <end position="249"/>
    </location>
</feature>
<feature type="transmembrane region" description="Helical" evidence="10">
    <location>
        <begin position="98"/>
        <end position="124"/>
    </location>
</feature>